<dbReference type="InterPro" id="IPR029063">
    <property type="entry name" value="SAM-dependent_MTases_sf"/>
</dbReference>
<protein>
    <submittedName>
        <fullName evidence="2">Methyltransferase family protein</fullName>
    </submittedName>
</protein>
<dbReference type="EMBL" id="SLUN01000041">
    <property type="protein sequence ID" value="TCL58630.1"/>
    <property type="molecule type" value="Genomic_DNA"/>
</dbReference>
<dbReference type="Gene3D" id="2.20.25.110">
    <property type="entry name" value="S-adenosyl-L-methionine-dependent methyltransferases"/>
    <property type="match status" value="1"/>
</dbReference>
<dbReference type="AlphaFoldDB" id="A0A4R1R031"/>
<evidence type="ECO:0000313" key="3">
    <source>
        <dbReference type="Proteomes" id="UP000295008"/>
    </source>
</evidence>
<dbReference type="SUPFAM" id="SSF53335">
    <property type="entry name" value="S-adenosyl-L-methionine-dependent methyltransferases"/>
    <property type="match status" value="1"/>
</dbReference>
<reference evidence="2 3" key="1">
    <citation type="submission" date="2019-03" db="EMBL/GenBank/DDBJ databases">
        <title>Genomic Encyclopedia of Type Strains, Phase IV (KMG-IV): sequencing the most valuable type-strain genomes for metagenomic binning, comparative biology and taxonomic classification.</title>
        <authorList>
            <person name="Goeker M."/>
        </authorList>
    </citation>
    <scope>NUCLEOTIDE SEQUENCE [LARGE SCALE GENOMIC DNA]</scope>
    <source>
        <strain evidence="2 3">LX-B</strain>
    </source>
</reference>
<organism evidence="2 3">
    <name type="scientific">Hydrogenispora ethanolica</name>
    <dbReference type="NCBI Taxonomy" id="1082276"/>
    <lineage>
        <taxon>Bacteria</taxon>
        <taxon>Bacillati</taxon>
        <taxon>Bacillota</taxon>
        <taxon>Hydrogenispora</taxon>
    </lineage>
</organism>
<dbReference type="PANTHER" id="PTHR43591">
    <property type="entry name" value="METHYLTRANSFERASE"/>
    <property type="match status" value="1"/>
</dbReference>
<dbReference type="OrthoDB" id="9791837at2"/>
<keyword evidence="3" id="KW-1185">Reference proteome</keyword>
<sequence length="236" mass="25956">MGFYEDFAFCYDRIFPADPETVRFLQESFGPPPGRLADLACGTGGYALALAGSGYEVTGIDLADGMVRTGSEKAGGRSNPRLLVQDMSRPAIGTDFKGWYCIGNSLVHLDGPAAIGAALAEWRKLLAPGGRWVIQILNYDRILAKRITALPTIERADGVSLVREYEFRSNREILFKTRLTCEGRSYQNQVPLYPLTRAGLQELLRTAGLMLTDEFGDFDRAPWSPDSFAYVAVGTL</sequence>
<dbReference type="CDD" id="cd02440">
    <property type="entry name" value="AdoMet_MTases"/>
    <property type="match status" value="1"/>
</dbReference>
<keyword evidence="2" id="KW-0489">Methyltransferase</keyword>
<dbReference type="GO" id="GO:0008168">
    <property type="term" value="F:methyltransferase activity"/>
    <property type="evidence" value="ECO:0007669"/>
    <property type="project" value="UniProtKB-KW"/>
</dbReference>
<dbReference type="Pfam" id="PF13649">
    <property type="entry name" value="Methyltransf_25"/>
    <property type="match status" value="1"/>
</dbReference>
<keyword evidence="2" id="KW-0808">Transferase</keyword>
<comment type="caution">
    <text evidence="2">The sequence shown here is derived from an EMBL/GenBank/DDBJ whole genome shotgun (WGS) entry which is preliminary data.</text>
</comment>
<proteinExistence type="predicted"/>
<feature type="domain" description="Methyltransferase" evidence="1">
    <location>
        <begin position="38"/>
        <end position="130"/>
    </location>
</feature>
<dbReference type="InterPro" id="IPR041698">
    <property type="entry name" value="Methyltransf_25"/>
</dbReference>
<evidence type="ECO:0000259" key="1">
    <source>
        <dbReference type="Pfam" id="PF13649"/>
    </source>
</evidence>
<name>A0A4R1R031_HYDET</name>
<dbReference type="GO" id="GO:0032259">
    <property type="term" value="P:methylation"/>
    <property type="evidence" value="ECO:0007669"/>
    <property type="project" value="UniProtKB-KW"/>
</dbReference>
<dbReference type="RefSeq" id="WP_132016755.1">
    <property type="nucleotide sequence ID" value="NZ_SLUN01000041.1"/>
</dbReference>
<gene>
    <name evidence="2" type="ORF">EDC14_104123</name>
</gene>
<dbReference type="Proteomes" id="UP000295008">
    <property type="component" value="Unassembled WGS sequence"/>
</dbReference>
<evidence type="ECO:0000313" key="2">
    <source>
        <dbReference type="EMBL" id="TCL58630.1"/>
    </source>
</evidence>
<accession>A0A4R1R031</accession>
<dbReference type="Gene3D" id="3.40.50.150">
    <property type="entry name" value="Vaccinia Virus protein VP39"/>
    <property type="match status" value="1"/>
</dbReference>